<dbReference type="InterPro" id="IPR007737">
    <property type="entry name" value="Mga_HTH"/>
</dbReference>
<evidence type="ECO:0000256" key="2">
    <source>
        <dbReference type="ARBA" id="ARBA00023163"/>
    </source>
</evidence>
<protein>
    <submittedName>
        <fullName evidence="4">PTS fructose transporter subunit IIA</fullName>
    </submittedName>
</protein>
<dbReference type="EMBL" id="JXRP01000009">
    <property type="protein sequence ID" value="KIL50029.1"/>
    <property type="molecule type" value="Genomic_DNA"/>
</dbReference>
<dbReference type="SUPFAM" id="SSF46785">
    <property type="entry name" value="Winged helix' DNA-binding domain"/>
    <property type="match status" value="1"/>
</dbReference>
<dbReference type="PANTHER" id="PTHR30185:SF13">
    <property type="entry name" value="LICABCH OPERON REGULATOR-RELATED"/>
    <property type="match status" value="1"/>
</dbReference>
<keyword evidence="2" id="KW-0804">Transcription</keyword>
<dbReference type="RefSeq" id="WP_041087377.1">
    <property type="nucleotide sequence ID" value="NZ_JXRP01000009.1"/>
</dbReference>
<gene>
    <name evidence="4" type="ORF">KP78_14970</name>
</gene>
<accession>A0A0C2S7R4</accession>
<name>A0A0C2S7R4_9BACL</name>
<keyword evidence="1" id="KW-0805">Transcription regulation</keyword>
<dbReference type="Gene3D" id="1.10.10.10">
    <property type="entry name" value="Winged helix-like DNA-binding domain superfamily/Winged helix DNA-binding domain"/>
    <property type="match status" value="1"/>
</dbReference>
<sequence length="126" mass="14711">MINCFAFFWKIIFKKKSIQNEAIPAASAERVHYLIYRLSLAEGYLKIEELADELFISKSTIQNNLRDVKKVMETHGIQFGAKPNYGFKLKGKEVKLRYCIAEYIFNRTDRDFSFNTMGSLILLKTK</sequence>
<evidence type="ECO:0000313" key="4">
    <source>
        <dbReference type="EMBL" id="KIL50029.1"/>
    </source>
</evidence>
<evidence type="ECO:0000313" key="5">
    <source>
        <dbReference type="Proteomes" id="UP000031938"/>
    </source>
</evidence>
<organism evidence="4 5">
    <name type="scientific">Jeotgalibacillus soli</name>
    <dbReference type="NCBI Taxonomy" id="889306"/>
    <lineage>
        <taxon>Bacteria</taxon>
        <taxon>Bacillati</taxon>
        <taxon>Bacillota</taxon>
        <taxon>Bacilli</taxon>
        <taxon>Bacillales</taxon>
        <taxon>Caryophanaceae</taxon>
        <taxon>Jeotgalibacillus</taxon>
    </lineage>
</organism>
<dbReference type="Pfam" id="PF05043">
    <property type="entry name" value="Mga"/>
    <property type="match status" value="1"/>
</dbReference>
<dbReference type="InterPro" id="IPR036388">
    <property type="entry name" value="WH-like_DNA-bd_sf"/>
</dbReference>
<dbReference type="InterPro" id="IPR036390">
    <property type="entry name" value="WH_DNA-bd_sf"/>
</dbReference>
<proteinExistence type="predicted"/>
<dbReference type="PANTHER" id="PTHR30185">
    <property type="entry name" value="CRYPTIC BETA-GLUCOSIDE BGL OPERON ANTITERMINATOR"/>
    <property type="match status" value="1"/>
</dbReference>
<dbReference type="PATRIC" id="fig|889306.3.peg.1508"/>
<dbReference type="AlphaFoldDB" id="A0A0C2S7R4"/>
<dbReference type="InterPro" id="IPR050661">
    <property type="entry name" value="BglG_antiterminators"/>
</dbReference>
<dbReference type="OrthoDB" id="369398at2"/>
<evidence type="ECO:0000259" key="3">
    <source>
        <dbReference type="Pfam" id="PF05043"/>
    </source>
</evidence>
<dbReference type="Proteomes" id="UP000031938">
    <property type="component" value="Unassembled WGS sequence"/>
</dbReference>
<keyword evidence="5" id="KW-1185">Reference proteome</keyword>
<feature type="domain" description="Mga helix-turn-helix" evidence="3">
    <location>
        <begin position="20"/>
        <end position="103"/>
    </location>
</feature>
<reference evidence="4 5" key="1">
    <citation type="submission" date="2015-01" db="EMBL/GenBank/DDBJ databases">
        <title>Genome sequencing of Jeotgalibacillus soli.</title>
        <authorList>
            <person name="Goh K.M."/>
            <person name="Chan K.-G."/>
            <person name="Yaakop A.S."/>
            <person name="Ee R."/>
            <person name="Gan H.M."/>
            <person name="Chan C.S."/>
        </authorList>
    </citation>
    <scope>NUCLEOTIDE SEQUENCE [LARGE SCALE GENOMIC DNA]</scope>
    <source>
        <strain evidence="4 5">P9</strain>
    </source>
</reference>
<dbReference type="STRING" id="889306.KP78_14970"/>
<evidence type="ECO:0000256" key="1">
    <source>
        <dbReference type="ARBA" id="ARBA00023015"/>
    </source>
</evidence>
<comment type="caution">
    <text evidence="4">The sequence shown here is derived from an EMBL/GenBank/DDBJ whole genome shotgun (WGS) entry which is preliminary data.</text>
</comment>